<organism evidence="4 5">
    <name type="scientific">Rhynchospora tenuis</name>
    <dbReference type="NCBI Taxonomy" id="198213"/>
    <lineage>
        <taxon>Eukaryota</taxon>
        <taxon>Viridiplantae</taxon>
        <taxon>Streptophyta</taxon>
        <taxon>Embryophyta</taxon>
        <taxon>Tracheophyta</taxon>
        <taxon>Spermatophyta</taxon>
        <taxon>Magnoliopsida</taxon>
        <taxon>Liliopsida</taxon>
        <taxon>Poales</taxon>
        <taxon>Cyperaceae</taxon>
        <taxon>Cyperoideae</taxon>
        <taxon>Rhynchosporeae</taxon>
        <taxon>Rhynchospora</taxon>
    </lineage>
</organism>
<evidence type="ECO:0000256" key="1">
    <source>
        <dbReference type="ARBA" id="ARBA00007879"/>
    </source>
</evidence>
<gene>
    <name evidence="4" type="ORF">LUZ61_020325</name>
</gene>
<comment type="caution">
    <text evidence="4">The sequence shown here is derived from an EMBL/GenBank/DDBJ whole genome shotgun (WGS) entry which is preliminary data.</text>
</comment>
<feature type="region of interest" description="Disordered" evidence="2">
    <location>
        <begin position="125"/>
        <end position="146"/>
    </location>
</feature>
<dbReference type="EMBL" id="JAMRDG010000002">
    <property type="protein sequence ID" value="KAJ3691161.1"/>
    <property type="molecule type" value="Genomic_DNA"/>
</dbReference>
<comment type="similarity">
    <text evidence="1">Belongs to the alkB family.</text>
</comment>
<dbReference type="Proteomes" id="UP001210211">
    <property type="component" value="Unassembled WGS sequence"/>
</dbReference>
<dbReference type="PANTHER" id="PTHR31447:SF1">
    <property type="entry name" value="OS06G0138200 PROTEIN"/>
    <property type="match status" value="1"/>
</dbReference>
<feature type="region of interest" description="Disordered" evidence="2">
    <location>
        <begin position="431"/>
        <end position="510"/>
    </location>
</feature>
<evidence type="ECO:0000313" key="4">
    <source>
        <dbReference type="EMBL" id="KAJ3691161.1"/>
    </source>
</evidence>
<dbReference type="InterPro" id="IPR027450">
    <property type="entry name" value="AlkB-like"/>
</dbReference>
<feature type="domain" description="Fe2OG dioxygenase" evidence="3">
    <location>
        <begin position="317"/>
        <end position="414"/>
    </location>
</feature>
<dbReference type="InterPro" id="IPR037151">
    <property type="entry name" value="AlkB-like_sf"/>
</dbReference>
<accession>A0AAD5ZD32</accession>
<dbReference type="GO" id="GO:0006402">
    <property type="term" value="P:mRNA catabolic process"/>
    <property type="evidence" value="ECO:0007669"/>
    <property type="project" value="InterPro"/>
</dbReference>
<dbReference type="InterPro" id="IPR044842">
    <property type="entry name" value="ALKBH9B/ALKBH10B-like"/>
</dbReference>
<protein>
    <recommendedName>
        <fullName evidence="3">Fe2OG dioxygenase domain-containing protein</fullName>
    </recommendedName>
</protein>
<evidence type="ECO:0000313" key="5">
    <source>
        <dbReference type="Proteomes" id="UP001210211"/>
    </source>
</evidence>
<sequence length="510" mass="56451">MDDPLVRAYTASEREIAAEFLTDWLPFLSQDLCDHCSVAIRRRIESLRSGPSVKSEQVEQTRVHQALEPSNTANNIMPTGEDLVLESSFSALSITAASGLDLNQQPSNQIDHIVPTGWDPVPEPSTPITPTKLNSHKKTEFSGTRTSWADMAQEEDELEEMEDEARLKREGETGKWKMELSREQKELNRFRNVKRNKDFVCLERVGGRAINIVSGLELHTGVFSPIEQKRIVDFVHQLHDKGQKGELGERTYSAPAKWMRGKGRVTMQFGCNYNYATDRSGNPPGIMQNVAADPMPNLFKIMVKRLLKWHVLPMTCIPDSCIVNMYEPGDCIPPHIDSHDFVRPFCTVSFVSECNIVFGTSLKVLGPGEFGGSFSIPLPVGSVLVLNGNGADVAKHCVPAVPTKRISITFRKMEKSKWPVGFALEPDLQNVVPFPNDSTSGEKGSRTSEESSGNGRSSNLSSRLNFNSTPNSNSSSSFRGGRRSRGKAPMVRTLYSSPLLPSTSHEEGAN</sequence>
<dbReference type="Pfam" id="PF13532">
    <property type="entry name" value="2OG-FeII_Oxy_2"/>
    <property type="match status" value="1"/>
</dbReference>
<feature type="compositionally biased region" description="Low complexity" evidence="2">
    <location>
        <begin position="493"/>
        <end position="503"/>
    </location>
</feature>
<name>A0AAD5ZD32_9POAL</name>
<dbReference type="GO" id="GO:0003729">
    <property type="term" value="F:mRNA binding"/>
    <property type="evidence" value="ECO:0007669"/>
    <property type="project" value="InterPro"/>
</dbReference>
<dbReference type="Gene3D" id="2.60.120.590">
    <property type="entry name" value="Alpha-ketoglutarate-dependent dioxygenase AlkB-like"/>
    <property type="match status" value="1"/>
</dbReference>
<dbReference type="SUPFAM" id="SSF51197">
    <property type="entry name" value="Clavaminate synthase-like"/>
    <property type="match status" value="1"/>
</dbReference>
<proteinExistence type="inferred from homology"/>
<reference evidence="4 5" key="1">
    <citation type="journal article" date="2022" name="Cell">
        <title>Repeat-based holocentromeres influence genome architecture and karyotype evolution.</title>
        <authorList>
            <person name="Hofstatter P.G."/>
            <person name="Thangavel G."/>
            <person name="Lux T."/>
            <person name="Neumann P."/>
            <person name="Vondrak T."/>
            <person name="Novak P."/>
            <person name="Zhang M."/>
            <person name="Costa L."/>
            <person name="Castellani M."/>
            <person name="Scott A."/>
            <person name="Toegelov H."/>
            <person name="Fuchs J."/>
            <person name="Mata-Sucre Y."/>
            <person name="Dias Y."/>
            <person name="Vanzela A.L.L."/>
            <person name="Huettel B."/>
            <person name="Almeida C.C.S."/>
            <person name="Simkova H."/>
            <person name="Souza G."/>
            <person name="Pedrosa-Harand A."/>
            <person name="Macas J."/>
            <person name="Mayer K.F.X."/>
            <person name="Houben A."/>
            <person name="Marques A."/>
        </authorList>
    </citation>
    <scope>NUCLEOTIDE SEQUENCE [LARGE SCALE GENOMIC DNA]</scope>
    <source>
        <strain evidence="4">RhyTen1mFocal</strain>
    </source>
</reference>
<dbReference type="InterPro" id="IPR005123">
    <property type="entry name" value="Oxoglu/Fe-dep_dioxygenase_dom"/>
</dbReference>
<dbReference type="GO" id="GO:0032451">
    <property type="term" value="F:demethylase activity"/>
    <property type="evidence" value="ECO:0007669"/>
    <property type="project" value="InterPro"/>
</dbReference>
<feature type="compositionally biased region" description="Low complexity" evidence="2">
    <location>
        <begin position="450"/>
        <end position="479"/>
    </location>
</feature>
<evidence type="ECO:0000259" key="3">
    <source>
        <dbReference type="PROSITE" id="PS51471"/>
    </source>
</evidence>
<dbReference type="PROSITE" id="PS51471">
    <property type="entry name" value="FE2OG_OXY"/>
    <property type="match status" value="1"/>
</dbReference>
<dbReference type="PANTHER" id="PTHR31447">
    <property type="entry name" value="HYDROXYPROLINE-RICH GLYCOPROTEIN FAMILY PROTEIN-RELATED"/>
    <property type="match status" value="1"/>
</dbReference>
<keyword evidence="5" id="KW-1185">Reference proteome</keyword>
<evidence type="ECO:0000256" key="2">
    <source>
        <dbReference type="SAM" id="MobiDB-lite"/>
    </source>
</evidence>
<dbReference type="AlphaFoldDB" id="A0AAD5ZD32"/>